<proteinExistence type="predicted"/>
<feature type="region of interest" description="Disordered" evidence="1">
    <location>
        <begin position="1"/>
        <end position="30"/>
    </location>
</feature>
<evidence type="ECO:0000313" key="3">
    <source>
        <dbReference type="Proteomes" id="UP000266391"/>
    </source>
</evidence>
<gene>
    <name evidence="2" type="ORF">DW813_10085</name>
</gene>
<comment type="caution">
    <text evidence="2">The sequence shown here is derived from an EMBL/GenBank/DDBJ whole genome shotgun (WGS) entry which is preliminary data.</text>
</comment>
<name>A0A1Q6TDU9_9FIRM</name>
<evidence type="ECO:0000256" key="1">
    <source>
        <dbReference type="SAM" id="MobiDB-lite"/>
    </source>
</evidence>
<dbReference type="Proteomes" id="UP000266391">
    <property type="component" value="Unassembled WGS sequence"/>
</dbReference>
<reference evidence="2 3" key="1">
    <citation type="submission" date="2018-08" db="EMBL/GenBank/DDBJ databases">
        <title>A genome reference for cultivated species of the human gut microbiota.</title>
        <authorList>
            <person name="Zou Y."/>
            <person name="Xue W."/>
            <person name="Luo G."/>
        </authorList>
    </citation>
    <scope>NUCLEOTIDE SEQUENCE [LARGE SCALE GENOMIC DNA]</scope>
    <source>
        <strain evidence="2 3">AM32-8LB</strain>
    </source>
</reference>
<sequence length="83" mass="9396">MSVRGVISRADKRSGNQADKVYKKRLPHESRKSETAFCVQSLFFCFVKVMENKTGTSAFFSIAMKVEVRLCICLHGKDAAKMF</sequence>
<organism evidence="2 3">
    <name type="scientific">Roseburia inulinivorans</name>
    <dbReference type="NCBI Taxonomy" id="360807"/>
    <lineage>
        <taxon>Bacteria</taxon>
        <taxon>Bacillati</taxon>
        <taxon>Bacillota</taxon>
        <taxon>Clostridia</taxon>
        <taxon>Lachnospirales</taxon>
        <taxon>Lachnospiraceae</taxon>
        <taxon>Roseburia</taxon>
    </lineage>
</organism>
<protein>
    <submittedName>
        <fullName evidence="2">Uncharacterized protein</fullName>
    </submittedName>
</protein>
<dbReference type="EMBL" id="QSIQ01000014">
    <property type="protein sequence ID" value="RHD03060.1"/>
    <property type="molecule type" value="Genomic_DNA"/>
</dbReference>
<evidence type="ECO:0000313" key="2">
    <source>
        <dbReference type="EMBL" id="RHD03060.1"/>
    </source>
</evidence>
<dbReference type="AlphaFoldDB" id="A0A1Q6TDU9"/>
<accession>A0A1Q6TDU9</accession>